<keyword evidence="1" id="KW-0813">Transport</keyword>
<evidence type="ECO:0000313" key="6">
    <source>
        <dbReference type="Proteomes" id="UP000268313"/>
    </source>
</evidence>
<dbReference type="SUPFAM" id="SSF50331">
    <property type="entry name" value="MOP-like"/>
    <property type="match status" value="1"/>
</dbReference>
<dbReference type="GO" id="GO:0055052">
    <property type="term" value="C:ATP-binding cassette (ABC) transporter complex, substrate-binding subunit-containing"/>
    <property type="evidence" value="ECO:0007669"/>
    <property type="project" value="TreeGrafter"/>
</dbReference>
<evidence type="ECO:0000313" key="5">
    <source>
        <dbReference type="EMBL" id="RKG96437.1"/>
    </source>
</evidence>
<dbReference type="GO" id="GO:0016887">
    <property type="term" value="F:ATP hydrolysis activity"/>
    <property type="evidence" value="ECO:0007669"/>
    <property type="project" value="InterPro"/>
</dbReference>
<dbReference type="InterPro" id="IPR003439">
    <property type="entry name" value="ABC_transporter-like_ATP-bd"/>
</dbReference>
<dbReference type="Proteomes" id="UP000268313">
    <property type="component" value="Unassembled WGS sequence"/>
</dbReference>
<dbReference type="InterPro" id="IPR017871">
    <property type="entry name" value="ABC_transporter-like_CS"/>
</dbReference>
<dbReference type="Gene3D" id="3.40.50.300">
    <property type="entry name" value="P-loop containing nucleotide triphosphate hydrolases"/>
    <property type="match status" value="1"/>
</dbReference>
<reference evidence="6" key="1">
    <citation type="submission" date="2018-09" db="EMBL/GenBank/DDBJ databases">
        <authorList>
            <person name="Livingstone P.G."/>
            <person name="Whitworth D.E."/>
        </authorList>
    </citation>
    <scope>NUCLEOTIDE SEQUENCE [LARGE SCALE GENOMIC DNA]</scope>
    <source>
        <strain evidence="6">CA043D</strain>
    </source>
</reference>
<dbReference type="InterPro" id="IPR008995">
    <property type="entry name" value="Mo/tungstate-bd_C_term_dom"/>
</dbReference>
<dbReference type="PANTHER" id="PTHR43875:SF1">
    <property type="entry name" value="OSMOPROTECTIVE COMPOUNDS UPTAKE ATP-BINDING PROTEIN GGTA"/>
    <property type="match status" value="1"/>
</dbReference>
<dbReference type="InterPro" id="IPR003593">
    <property type="entry name" value="AAA+_ATPase"/>
</dbReference>
<dbReference type="EMBL" id="RAWE01000214">
    <property type="protein sequence ID" value="RKG96437.1"/>
    <property type="molecule type" value="Genomic_DNA"/>
</dbReference>
<comment type="caution">
    <text evidence="5">The sequence shown here is derived from an EMBL/GenBank/DDBJ whole genome shotgun (WGS) entry which is preliminary data.</text>
</comment>
<feature type="domain" description="ABC transporter" evidence="4">
    <location>
        <begin position="5"/>
        <end position="239"/>
    </location>
</feature>
<protein>
    <submittedName>
        <fullName evidence="5">ABC transporter ATP-binding protein</fullName>
    </submittedName>
</protein>
<proteinExistence type="predicted"/>
<dbReference type="PANTHER" id="PTHR43875">
    <property type="entry name" value="MALTODEXTRIN IMPORT ATP-BINDING PROTEIN MSMX"/>
    <property type="match status" value="1"/>
</dbReference>
<dbReference type="FunFam" id="3.40.50.300:FF:000425">
    <property type="entry name" value="Probable ABC transporter, ATP-binding subunit"/>
    <property type="match status" value="1"/>
</dbReference>
<dbReference type="InterPro" id="IPR047641">
    <property type="entry name" value="ABC_transpr_MalK/UgpC-like"/>
</dbReference>
<name>A0A3A8JL15_9BACT</name>
<accession>A0A3A8JL15</accession>
<dbReference type="GO" id="GO:0005524">
    <property type="term" value="F:ATP binding"/>
    <property type="evidence" value="ECO:0007669"/>
    <property type="project" value="UniProtKB-KW"/>
</dbReference>
<gene>
    <name evidence="5" type="ORF">D7X32_36135</name>
</gene>
<evidence type="ECO:0000256" key="3">
    <source>
        <dbReference type="ARBA" id="ARBA00022840"/>
    </source>
</evidence>
<dbReference type="AlphaFoldDB" id="A0A3A8JL15"/>
<evidence type="ECO:0000256" key="2">
    <source>
        <dbReference type="ARBA" id="ARBA00022741"/>
    </source>
</evidence>
<sequence>MMAAIVLEGLVKAYGGTPVVRGLSLQVGQGELVSLLGPSGCGKTTTLRMLAGLEHPDAGIIRLGDEVVAGPGVRIPPEKRGLGMVFQSYAIWPHRSVEANVAYPLVLRKVPRHEVASRVREALRWVRLEAFAARMPHELSGGQLQRVALARALVAGPRVLLLDEPLSNLDAALREELRAEIAALRARLGTTLVFVTHDQGEALALSDRIAVMNRGVIEQVDTPERLYREPATPFVAGFVGGANVLRGEVRPGAFHCAGTETAFDLPMEAKSGPGTLVVRPEDLELGETGTPLVLSARLFLGHSAEYRFPVGDAFLRVIGPALEGVRAGQTLRVRVRKATLFDAGA</sequence>
<dbReference type="SMART" id="SM00382">
    <property type="entry name" value="AAA"/>
    <property type="match status" value="1"/>
</dbReference>
<dbReference type="PROSITE" id="PS00211">
    <property type="entry name" value="ABC_TRANSPORTER_1"/>
    <property type="match status" value="1"/>
</dbReference>
<keyword evidence="3 5" id="KW-0067">ATP-binding</keyword>
<dbReference type="SUPFAM" id="SSF52540">
    <property type="entry name" value="P-loop containing nucleoside triphosphate hydrolases"/>
    <property type="match status" value="1"/>
</dbReference>
<keyword evidence="2" id="KW-0547">Nucleotide-binding</keyword>
<dbReference type="GO" id="GO:0015697">
    <property type="term" value="P:quaternary ammonium group transport"/>
    <property type="evidence" value="ECO:0007669"/>
    <property type="project" value="UniProtKB-ARBA"/>
</dbReference>
<keyword evidence="6" id="KW-1185">Reference proteome</keyword>
<evidence type="ECO:0000259" key="4">
    <source>
        <dbReference type="PROSITE" id="PS50893"/>
    </source>
</evidence>
<dbReference type="InterPro" id="IPR027417">
    <property type="entry name" value="P-loop_NTPase"/>
</dbReference>
<dbReference type="PROSITE" id="PS50893">
    <property type="entry name" value="ABC_TRANSPORTER_2"/>
    <property type="match status" value="1"/>
</dbReference>
<dbReference type="Pfam" id="PF00005">
    <property type="entry name" value="ABC_tran"/>
    <property type="match status" value="1"/>
</dbReference>
<dbReference type="OrthoDB" id="9809450at2"/>
<evidence type="ECO:0000256" key="1">
    <source>
        <dbReference type="ARBA" id="ARBA00022448"/>
    </source>
</evidence>
<organism evidence="5 6">
    <name type="scientific">Corallococcus carmarthensis</name>
    <dbReference type="NCBI Taxonomy" id="2316728"/>
    <lineage>
        <taxon>Bacteria</taxon>
        <taxon>Pseudomonadati</taxon>
        <taxon>Myxococcota</taxon>
        <taxon>Myxococcia</taxon>
        <taxon>Myxococcales</taxon>
        <taxon>Cystobacterineae</taxon>
        <taxon>Myxococcaceae</taxon>
        <taxon>Corallococcus</taxon>
    </lineage>
</organism>